<organism evidence="2 3">
    <name type="scientific">Pectobacterium betavasculorum</name>
    <dbReference type="NCBI Taxonomy" id="55207"/>
    <lineage>
        <taxon>Bacteria</taxon>
        <taxon>Pseudomonadati</taxon>
        <taxon>Pseudomonadota</taxon>
        <taxon>Gammaproteobacteria</taxon>
        <taxon>Enterobacterales</taxon>
        <taxon>Pectobacteriaceae</taxon>
        <taxon>Pectobacterium</taxon>
    </lineage>
</organism>
<dbReference type="InterPro" id="IPR025309">
    <property type="entry name" value="KTSC_dom"/>
</dbReference>
<dbReference type="EMBL" id="JQHM01000001">
    <property type="protein sequence ID" value="KFX07249.1"/>
    <property type="molecule type" value="Genomic_DNA"/>
</dbReference>
<accession>A0A093S352</accession>
<gene>
    <name evidence="2" type="ORF">KP22_03930</name>
</gene>
<evidence type="ECO:0000259" key="1">
    <source>
        <dbReference type="Pfam" id="PF13619"/>
    </source>
</evidence>
<sequence length="86" mass="9597">MTINMNPVKSSQIHSIGHDPVTNTLAIRFNGRGDAPGNLYHYSNVSADDFAAFSGADSVGSHFYRNIKPHTDRFPYQRINEEKTEA</sequence>
<dbReference type="eggNOG" id="ENOG5033676">
    <property type="taxonomic scope" value="Bacteria"/>
</dbReference>
<feature type="domain" description="KTSC" evidence="1">
    <location>
        <begin position="9"/>
        <end position="69"/>
    </location>
</feature>
<dbReference type="AlphaFoldDB" id="A0A093S352"/>
<dbReference type="Proteomes" id="UP000032874">
    <property type="component" value="Unassembled WGS sequence"/>
</dbReference>
<proteinExistence type="predicted"/>
<name>A0A093S352_9GAMM</name>
<dbReference type="RefSeq" id="WP_039322500.1">
    <property type="nucleotide sequence ID" value="NZ_JQHM01000001.1"/>
</dbReference>
<evidence type="ECO:0000313" key="3">
    <source>
        <dbReference type="Proteomes" id="UP000032874"/>
    </source>
</evidence>
<evidence type="ECO:0000313" key="2">
    <source>
        <dbReference type="EMBL" id="KFX07249.1"/>
    </source>
</evidence>
<reference evidence="2 3" key="1">
    <citation type="submission" date="2014-08" db="EMBL/GenBank/DDBJ databases">
        <title>Genome sequences of NCPPB Pectobacterium isolates.</title>
        <authorList>
            <person name="Glover R.H."/>
            <person name="Sapp M."/>
            <person name="Elphinstone J."/>
        </authorList>
    </citation>
    <scope>NUCLEOTIDE SEQUENCE [LARGE SCALE GENOMIC DNA]</scope>
    <source>
        <strain evidence="2 3">NCPPB 2795</strain>
    </source>
</reference>
<dbReference type="STRING" id="55207.KP22_03930"/>
<protein>
    <recommendedName>
        <fullName evidence="1">KTSC domain-containing protein</fullName>
    </recommendedName>
</protein>
<comment type="caution">
    <text evidence="2">The sequence shown here is derived from an EMBL/GenBank/DDBJ whole genome shotgun (WGS) entry which is preliminary data.</text>
</comment>
<dbReference type="Pfam" id="PF13619">
    <property type="entry name" value="KTSC"/>
    <property type="match status" value="1"/>
</dbReference>